<dbReference type="PANTHER" id="PTHR11063:SF8">
    <property type="entry name" value="DELTA-1-PYRROLINE-5-CARBOXYLATE SYNTHASE"/>
    <property type="match status" value="1"/>
</dbReference>
<dbReference type="NCBIfam" id="TIGR00407">
    <property type="entry name" value="proA"/>
    <property type="match status" value="1"/>
</dbReference>
<comment type="similarity">
    <text evidence="7">Belongs to the gamma-glutamyl phosphate reductase family.</text>
</comment>
<dbReference type="FunFam" id="3.40.309.10:FF:000006">
    <property type="entry name" value="Gamma-glutamyl phosphate reductase"/>
    <property type="match status" value="1"/>
</dbReference>
<dbReference type="InterPro" id="IPR000965">
    <property type="entry name" value="GPR_dom"/>
</dbReference>
<dbReference type="Pfam" id="PF00171">
    <property type="entry name" value="Aldedh"/>
    <property type="match status" value="1"/>
</dbReference>
<comment type="subcellular location">
    <subcellularLocation>
        <location evidence="7">Cytoplasm</location>
    </subcellularLocation>
</comment>
<dbReference type="InterPro" id="IPR020593">
    <property type="entry name" value="G-glutamylP_reductase_CS"/>
</dbReference>
<evidence type="ECO:0000256" key="7">
    <source>
        <dbReference type="HAMAP-Rule" id="MF_00412"/>
    </source>
</evidence>
<evidence type="ECO:0000313" key="9">
    <source>
        <dbReference type="EMBL" id="HIV29080.1"/>
    </source>
</evidence>
<keyword evidence="5 7" id="KW-0560">Oxidoreductase</keyword>
<comment type="function">
    <text evidence="7">Catalyzes the NADPH-dependent reduction of L-glutamate 5-phosphate into L-glutamate 5-semialdehyde and phosphate. The product spontaneously undergoes cyclization to form 1-pyrroline-5-carboxylate.</text>
</comment>
<evidence type="ECO:0000256" key="4">
    <source>
        <dbReference type="ARBA" id="ARBA00022857"/>
    </source>
</evidence>
<dbReference type="Proteomes" id="UP000886884">
    <property type="component" value="Unassembled WGS sequence"/>
</dbReference>
<evidence type="ECO:0000256" key="2">
    <source>
        <dbReference type="ARBA" id="ARBA00022605"/>
    </source>
</evidence>
<dbReference type="InterPro" id="IPR016163">
    <property type="entry name" value="Ald_DH_C"/>
</dbReference>
<accession>A0A9D1TDY4</accession>
<dbReference type="InterPro" id="IPR012134">
    <property type="entry name" value="Glu-5-SA_DH"/>
</dbReference>
<keyword evidence="4 7" id="KW-0521">NADP</keyword>
<comment type="caution">
    <text evidence="9">The sequence shown here is derived from an EMBL/GenBank/DDBJ whole genome shotgun (WGS) entry which is preliminary data.</text>
</comment>
<evidence type="ECO:0000256" key="5">
    <source>
        <dbReference type="ARBA" id="ARBA00023002"/>
    </source>
</evidence>
<dbReference type="NCBIfam" id="NF001221">
    <property type="entry name" value="PRK00197.1"/>
    <property type="match status" value="1"/>
</dbReference>
<reference evidence="9" key="2">
    <citation type="journal article" date="2021" name="PeerJ">
        <title>Extensive microbial diversity within the chicken gut microbiome revealed by metagenomics and culture.</title>
        <authorList>
            <person name="Gilroy R."/>
            <person name="Ravi A."/>
            <person name="Getino M."/>
            <person name="Pursley I."/>
            <person name="Horton D.L."/>
            <person name="Alikhan N.F."/>
            <person name="Baker D."/>
            <person name="Gharbi K."/>
            <person name="Hall N."/>
            <person name="Watson M."/>
            <person name="Adriaenssens E.M."/>
            <person name="Foster-Nyarko E."/>
            <person name="Jarju S."/>
            <person name="Secka A."/>
            <person name="Antonio M."/>
            <person name="Oren A."/>
            <person name="Chaudhuri R.R."/>
            <person name="La Ragione R."/>
            <person name="Hildebrand F."/>
            <person name="Pallen M.J."/>
        </authorList>
    </citation>
    <scope>NUCLEOTIDE SEQUENCE</scope>
    <source>
        <strain evidence="9">CHK183-6373</strain>
    </source>
</reference>
<dbReference type="CDD" id="cd07079">
    <property type="entry name" value="ALDH_F18-19_ProA-GPR"/>
    <property type="match status" value="1"/>
</dbReference>
<dbReference type="HAMAP" id="MF_00412">
    <property type="entry name" value="ProA"/>
    <property type="match status" value="1"/>
</dbReference>
<dbReference type="EC" id="1.2.1.41" evidence="7"/>
<dbReference type="EMBL" id="DVOT01000249">
    <property type="protein sequence ID" value="HIV29080.1"/>
    <property type="molecule type" value="Genomic_DNA"/>
</dbReference>
<reference evidence="9" key="1">
    <citation type="submission" date="2020-10" db="EMBL/GenBank/DDBJ databases">
        <authorList>
            <person name="Gilroy R."/>
        </authorList>
    </citation>
    <scope>NUCLEOTIDE SEQUENCE</scope>
    <source>
        <strain evidence="9">CHK183-6373</strain>
    </source>
</reference>
<evidence type="ECO:0000256" key="1">
    <source>
        <dbReference type="ARBA" id="ARBA00004985"/>
    </source>
</evidence>
<dbReference type="InterPro" id="IPR016161">
    <property type="entry name" value="Ald_DH/histidinol_DH"/>
</dbReference>
<dbReference type="InterPro" id="IPR015590">
    <property type="entry name" value="Aldehyde_DH_dom"/>
</dbReference>
<dbReference type="GO" id="GO:0050661">
    <property type="term" value="F:NADP binding"/>
    <property type="evidence" value="ECO:0007669"/>
    <property type="project" value="InterPro"/>
</dbReference>
<name>A0A9D1TDY4_9FIRM</name>
<dbReference type="GO" id="GO:0005737">
    <property type="term" value="C:cytoplasm"/>
    <property type="evidence" value="ECO:0007669"/>
    <property type="project" value="UniProtKB-SubCell"/>
</dbReference>
<evidence type="ECO:0000256" key="3">
    <source>
        <dbReference type="ARBA" id="ARBA00022650"/>
    </source>
</evidence>
<comment type="catalytic activity">
    <reaction evidence="6 7">
        <text>L-glutamate 5-semialdehyde + phosphate + NADP(+) = L-glutamyl 5-phosphate + NADPH + H(+)</text>
        <dbReference type="Rhea" id="RHEA:19541"/>
        <dbReference type="ChEBI" id="CHEBI:15378"/>
        <dbReference type="ChEBI" id="CHEBI:43474"/>
        <dbReference type="ChEBI" id="CHEBI:57783"/>
        <dbReference type="ChEBI" id="CHEBI:58066"/>
        <dbReference type="ChEBI" id="CHEBI:58274"/>
        <dbReference type="ChEBI" id="CHEBI:58349"/>
        <dbReference type="EC" id="1.2.1.41"/>
    </reaction>
</comment>
<dbReference type="GO" id="GO:0004350">
    <property type="term" value="F:glutamate-5-semialdehyde dehydrogenase activity"/>
    <property type="evidence" value="ECO:0007669"/>
    <property type="project" value="UniProtKB-UniRule"/>
</dbReference>
<protein>
    <recommendedName>
        <fullName evidence="7">Gamma-glutamyl phosphate reductase</fullName>
        <shortName evidence="7">GPR</shortName>
        <ecNumber evidence="7">1.2.1.41</ecNumber>
    </recommendedName>
    <alternativeName>
        <fullName evidence="7">Glutamate-5-semialdehyde dehydrogenase</fullName>
    </alternativeName>
    <alternativeName>
        <fullName evidence="7">Glutamyl-gamma-semialdehyde dehydrogenase</fullName>
        <shortName evidence="7">GSA dehydrogenase</shortName>
    </alternativeName>
</protein>
<dbReference type="InterPro" id="IPR016162">
    <property type="entry name" value="Ald_DH_N"/>
</dbReference>
<keyword evidence="7" id="KW-0963">Cytoplasm</keyword>
<dbReference type="Gene3D" id="3.40.309.10">
    <property type="entry name" value="Aldehyde Dehydrogenase, Chain A, domain 2"/>
    <property type="match status" value="1"/>
</dbReference>
<comment type="pathway">
    <text evidence="1 7">Amino-acid biosynthesis; L-proline biosynthesis; L-glutamate 5-semialdehyde from L-glutamate: step 2/2.</text>
</comment>
<proteinExistence type="inferred from homology"/>
<evidence type="ECO:0000313" key="10">
    <source>
        <dbReference type="Proteomes" id="UP000886884"/>
    </source>
</evidence>
<organism evidence="9 10">
    <name type="scientific">Candidatus Ornithocaccomicrobium faecavium</name>
    <dbReference type="NCBI Taxonomy" id="2840890"/>
    <lineage>
        <taxon>Bacteria</taxon>
        <taxon>Bacillati</taxon>
        <taxon>Bacillota</taxon>
        <taxon>Clostridia</taxon>
        <taxon>Candidatus Ornithocaccomicrobium</taxon>
    </lineage>
</organism>
<gene>
    <name evidence="7" type="primary">proA</name>
    <name evidence="9" type="ORF">IAA64_14050</name>
</gene>
<dbReference type="SUPFAM" id="SSF53720">
    <property type="entry name" value="ALDH-like"/>
    <property type="match status" value="1"/>
</dbReference>
<dbReference type="AlphaFoldDB" id="A0A9D1TDY4"/>
<evidence type="ECO:0000256" key="6">
    <source>
        <dbReference type="ARBA" id="ARBA00049024"/>
    </source>
</evidence>
<sequence>MTLLEMGLRARNAANALACMGSEEKNAALTAISQALLERSGEILAANREDIALAENAGLSKAMIERLTLTQERLAGIARAILKVRDLPDPVGEVLEARTLYNGLRLEKRRVPMGVICVIYESRPNVTVDSAVLCLKAGSAAILRGGKETIRSNLALEAVMRAALESVHANPDCVQLVHDTARETARELMGMRGAIDLLIPRGGAGLIRSVVENAKVPVIETGAGNCHVYVDAKANLEMAAGIIQNAKMQRPSVCNAAETLLVHKDVAAEFLPMAQRALAGCELRGCARAAAILPGIALATEEDYATEYNDYILAVRVVDSLEEAIAHIARYTTHHSEAIITEDAQAAETFMRRIDAAAVYHNASTRFTDGEEFGLGAEIGISTQKMHARGPMGLREICSYKYFVRGEGQVRG</sequence>
<dbReference type="Gene3D" id="3.40.605.10">
    <property type="entry name" value="Aldehyde Dehydrogenase, Chain A, domain 1"/>
    <property type="match status" value="1"/>
</dbReference>
<dbReference type="GO" id="GO:0055129">
    <property type="term" value="P:L-proline biosynthetic process"/>
    <property type="evidence" value="ECO:0007669"/>
    <property type="project" value="UniProtKB-UniRule"/>
</dbReference>
<keyword evidence="3 7" id="KW-0641">Proline biosynthesis</keyword>
<dbReference type="PROSITE" id="PS01223">
    <property type="entry name" value="PROA"/>
    <property type="match status" value="1"/>
</dbReference>
<evidence type="ECO:0000259" key="8">
    <source>
        <dbReference type="Pfam" id="PF00171"/>
    </source>
</evidence>
<feature type="domain" description="Aldehyde dehydrogenase" evidence="8">
    <location>
        <begin position="34"/>
        <end position="278"/>
    </location>
</feature>
<dbReference type="PIRSF" id="PIRSF000151">
    <property type="entry name" value="GPR"/>
    <property type="match status" value="1"/>
</dbReference>
<keyword evidence="2 7" id="KW-0028">Amino-acid biosynthesis</keyword>
<dbReference type="PANTHER" id="PTHR11063">
    <property type="entry name" value="GLUTAMATE SEMIALDEHYDE DEHYDROGENASE"/>
    <property type="match status" value="1"/>
</dbReference>